<dbReference type="PANTHER" id="PTHR33164">
    <property type="entry name" value="TRANSCRIPTIONAL REGULATOR, MARR FAMILY"/>
    <property type="match status" value="1"/>
</dbReference>
<dbReference type="GO" id="GO:0003677">
    <property type="term" value="F:DNA binding"/>
    <property type="evidence" value="ECO:0007669"/>
    <property type="project" value="UniProtKB-KW"/>
</dbReference>
<dbReference type="SUPFAM" id="SSF46785">
    <property type="entry name" value="Winged helix' DNA-binding domain"/>
    <property type="match status" value="1"/>
</dbReference>
<dbReference type="Pfam" id="PF12802">
    <property type="entry name" value="MarR_2"/>
    <property type="match status" value="1"/>
</dbReference>
<accession>A0AAE3KLE4</accession>
<dbReference type="GO" id="GO:0006950">
    <property type="term" value="P:response to stress"/>
    <property type="evidence" value="ECO:0007669"/>
    <property type="project" value="TreeGrafter"/>
</dbReference>
<dbReference type="Proteomes" id="UP001206128">
    <property type="component" value="Unassembled WGS sequence"/>
</dbReference>
<gene>
    <name evidence="3" type="ORF">LX83_007130</name>
</gene>
<dbReference type="Gene3D" id="1.10.10.10">
    <property type="entry name" value="Winged helix-like DNA-binding domain superfamily/Winged helix DNA-binding domain"/>
    <property type="match status" value="1"/>
</dbReference>
<feature type="domain" description="HTH marR-type" evidence="2">
    <location>
        <begin position="25"/>
        <end position="158"/>
    </location>
</feature>
<dbReference type="PANTHER" id="PTHR33164:SF99">
    <property type="entry name" value="MARR FAMILY REGULATORY PROTEIN"/>
    <property type="match status" value="1"/>
</dbReference>
<evidence type="ECO:0000313" key="3">
    <source>
        <dbReference type="EMBL" id="MCP2170239.1"/>
    </source>
</evidence>
<protein>
    <submittedName>
        <fullName evidence="3">DNA-binding transcriptional regulator, MarR family</fullName>
    </submittedName>
</protein>
<sequence>MGAEASEGGSGGTSADAERREPSADRVLWDRLRALTTRVESALERTLQRRFSFGLSEFTAIRALVEAPTGDLRMQDLTDIVGLNQSSVSRLVARLEQAGLAARRLCETDRRGVYTGVTPLGRQVFQAAAEIYEATLASTFDRIEHDADLGPLLLALRT</sequence>
<dbReference type="AlphaFoldDB" id="A0AAE3KLE4"/>
<dbReference type="InterPro" id="IPR000835">
    <property type="entry name" value="HTH_MarR-typ"/>
</dbReference>
<evidence type="ECO:0000313" key="4">
    <source>
        <dbReference type="Proteomes" id="UP001206128"/>
    </source>
</evidence>
<dbReference type="InterPro" id="IPR036390">
    <property type="entry name" value="WH_DNA-bd_sf"/>
</dbReference>
<comment type="caution">
    <text evidence="3">The sequence shown here is derived from an EMBL/GenBank/DDBJ whole genome shotgun (WGS) entry which is preliminary data.</text>
</comment>
<dbReference type="InterPro" id="IPR039422">
    <property type="entry name" value="MarR/SlyA-like"/>
</dbReference>
<reference evidence="3" key="1">
    <citation type="submission" date="2022-06" db="EMBL/GenBank/DDBJ databases">
        <title>Genomic Encyclopedia of Archaeal and Bacterial Type Strains, Phase II (KMG-II): from individual species to whole genera.</title>
        <authorList>
            <person name="Goeker M."/>
        </authorList>
    </citation>
    <scope>NUCLEOTIDE SEQUENCE</scope>
    <source>
        <strain evidence="3">DSM 43935</strain>
    </source>
</reference>
<organism evidence="3 4">
    <name type="scientific">Goodfellowiella coeruleoviolacea</name>
    <dbReference type="NCBI Taxonomy" id="334858"/>
    <lineage>
        <taxon>Bacteria</taxon>
        <taxon>Bacillati</taxon>
        <taxon>Actinomycetota</taxon>
        <taxon>Actinomycetes</taxon>
        <taxon>Pseudonocardiales</taxon>
        <taxon>Pseudonocardiaceae</taxon>
        <taxon>Goodfellowiella</taxon>
    </lineage>
</organism>
<evidence type="ECO:0000259" key="2">
    <source>
        <dbReference type="PROSITE" id="PS50995"/>
    </source>
</evidence>
<dbReference type="PROSITE" id="PS50995">
    <property type="entry name" value="HTH_MARR_2"/>
    <property type="match status" value="1"/>
</dbReference>
<keyword evidence="4" id="KW-1185">Reference proteome</keyword>
<dbReference type="EMBL" id="JAMTCK010000027">
    <property type="protein sequence ID" value="MCP2170239.1"/>
    <property type="molecule type" value="Genomic_DNA"/>
</dbReference>
<dbReference type="RefSeq" id="WP_253780264.1">
    <property type="nucleotide sequence ID" value="NZ_JAMTCK010000027.1"/>
</dbReference>
<dbReference type="GO" id="GO:0003700">
    <property type="term" value="F:DNA-binding transcription factor activity"/>
    <property type="evidence" value="ECO:0007669"/>
    <property type="project" value="InterPro"/>
</dbReference>
<proteinExistence type="predicted"/>
<feature type="region of interest" description="Disordered" evidence="1">
    <location>
        <begin position="1"/>
        <end position="22"/>
    </location>
</feature>
<name>A0AAE3KLE4_9PSEU</name>
<keyword evidence="3" id="KW-0238">DNA-binding</keyword>
<dbReference type="SMART" id="SM00347">
    <property type="entry name" value="HTH_MARR"/>
    <property type="match status" value="1"/>
</dbReference>
<evidence type="ECO:0000256" key="1">
    <source>
        <dbReference type="SAM" id="MobiDB-lite"/>
    </source>
</evidence>
<dbReference type="InterPro" id="IPR036388">
    <property type="entry name" value="WH-like_DNA-bd_sf"/>
</dbReference>